<organism evidence="2 3">
    <name type="scientific">Pirellulimonas nuda</name>
    <dbReference type="NCBI Taxonomy" id="2528009"/>
    <lineage>
        <taxon>Bacteria</taxon>
        <taxon>Pseudomonadati</taxon>
        <taxon>Planctomycetota</taxon>
        <taxon>Planctomycetia</taxon>
        <taxon>Pirellulales</taxon>
        <taxon>Lacipirellulaceae</taxon>
        <taxon>Pirellulimonas</taxon>
    </lineage>
</organism>
<dbReference type="InterPro" id="IPR029058">
    <property type="entry name" value="AB_hydrolase_fold"/>
</dbReference>
<reference evidence="2 3" key="1">
    <citation type="submission" date="2019-02" db="EMBL/GenBank/DDBJ databases">
        <title>Deep-cultivation of Planctomycetes and their phenomic and genomic characterization uncovers novel biology.</title>
        <authorList>
            <person name="Wiegand S."/>
            <person name="Jogler M."/>
            <person name="Boedeker C."/>
            <person name="Pinto D."/>
            <person name="Vollmers J."/>
            <person name="Rivas-Marin E."/>
            <person name="Kohn T."/>
            <person name="Peeters S.H."/>
            <person name="Heuer A."/>
            <person name="Rast P."/>
            <person name="Oberbeckmann S."/>
            <person name="Bunk B."/>
            <person name="Jeske O."/>
            <person name="Meyerdierks A."/>
            <person name="Storesund J.E."/>
            <person name="Kallscheuer N."/>
            <person name="Luecker S."/>
            <person name="Lage O.M."/>
            <person name="Pohl T."/>
            <person name="Merkel B.J."/>
            <person name="Hornburger P."/>
            <person name="Mueller R.-W."/>
            <person name="Bruemmer F."/>
            <person name="Labrenz M."/>
            <person name="Spormann A.M."/>
            <person name="Op den Camp H."/>
            <person name="Overmann J."/>
            <person name="Amann R."/>
            <person name="Jetten M.S.M."/>
            <person name="Mascher T."/>
            <person name="Medema M.H."/>
            <person name="Devos D.P."/>
            <person name="Kaster A.-K."/>
            <person name="Ovreas L."/>
            <person name="Rohde M."/>
            <person name="Galperin M.Y."/>
            <person name="Jogler C."/>
        </authorList>
    </citation>
    <scope>NUCLEOTIDE SEQUENCE [LARGE SCALE GENOMIC DNA]</scope>
    <source>
        <strain evidence="2 3">Pla175</strain>
    </source>
</reference>
<proteinExistence type="predicted"/>
<dbReference type="GO" id="GO:0016787">
    <property type="term" value="F:hydrolase activity"/>
    <property type="evidence" value="ECO:0007669"/>
    <property type="project" value="UniProtKB-KW"/>
</dbReference>
<dbReference type="EMBL" id="CP036291">
    <property type="protein sequence ID" value="QDU88177.1"/>
    <property type="molecule type" value="Genomic_DNA"/>
</dbReference>
<gene>
    <name evidence="2" type="ORF">Pla175_15480</name>
</gene>
<keyword evidence="1" id="KW-0732">Signal</keyword>
<evidence type="ECO:0000313" key="2">
    <source>
        <dbReference type="EMBL" id="QDU88177.1"/>
    </source>
</evidence>
<keyword evidence="2" id="KW-0378">Hydrolase</keyword>
<dbReference type="Proteomes" id="UP000317429">
    <property type="component" value="Chromosome"/>
</dbReference>
<protein>
    <submittedName>
        <fullName evidence="2">Alpha/beta hydrolase family protein</fullName>
    </submittedName>
</protein>
<keyword evidence="3" id="KW-1185">Reference proteome</keyword>
<dbReference type="PANTHER" id="PTHR43037">
    <property type="entry name" value="UNNAMED PRODUCT-RELATED"/>
    <property type="match status" value="1"/>
</dbReference>
<evidence type="ECO:0000256" key="1">
    <source>
        <dbReference type="ARBA" id="ARBA00022729"/>
    </source>
</evidence>
<name>A0A518D9K4_9BACT</name>
<dbReference type="Gene3D" id="3.40.50.1820">
    <property type="entry name" value="alpha/beta hydrolase"/>
    <property type="match status" value="1"/>
</dbReference>
<dbReference type="AlphaFoldDB" id="A0A518D9K4"/>
<dbReference type="KEGG" id="pnd:Pla175_15480"/>
<dbReference type="SUPFAM" id="SSF53474">
    <property type="entry name" value="alpha/beta-Hydrolases"/>
    <property type="match status" value="1"/>
</dbReference>
<dbReference type="InterPro" id="IPR050955">
    <property type="entry name" value="Plant_Biomass_Hydrol_Est"/>
</dbReference>
<sequence>MKGGNPRLTEIAVNLHQSIWLGVAAGLLIAYGSHAATIQLEDGRTLVGKIGETSGVAEDPTKPSAPAGGVKVTPILIVDDGLRRTFVPKAFVRDIIDQEAERQIKIRVWQNDAEHGMGLGRVGRMVRVTPFDQFGRRIYEMQGPGGVISVVQGITEITPVYTRVRGLSAEPTSYVWDQRIATSSIPRETLSMILQQTAEQGDLEARLQVVRLYLQGERYVDARRELEQVLIDFPEAEDLAADARQLRQLGARSILKEIELRRDAGQYPLVRQLLETFPSDAVAGETLQQVREMLKALQERDALQKEVLDRLRQVVEGIAEPKVRAIGESVEKEIAAELNDISLPRMVAFLNLSDGDALSNEQKCALAISGWLLGANQATDNLPTALSLFHVREKVLAYLREPTPAVRDRLLVDIRDMEGASVARVAELLKLMAPPLPLPEEAQQAPGQFELFTPIGVGQGDVRYLVQLPPYYDPLRSYPTIVTLNGLGYLPEQQLDFWSGPLPKNEPDNDRGRMGQAMRHGYITIAVDWQKPHQFQYDFSAREHASVLAALRDAMRRVAIDTDRVFLTGHDMGGDAAWDIGLAHPDLWAGVIPFLARPEKFALWYGKNAEYVPWYFVQGELDGGKVAAGAREYDRYLRGRDDMTVVELLGRGHEPFSDEIQRLFDWMGRKKRRPPPEQFEVVSMRPWDSFYWWLEVQDLPEKSMVHPDNWPPERGVRAAPLRGRKYAGNKLGAVAPAGRVTVWLSPDIVDFDKPVEVEINRRRATSRAAGAEPDLAVLLEDARTRGDRKRPFWAKVEWP</sequence>
<dbReference type="PANTHER" id="PTHR43037:SF1">
    <property type="entry name" value="BLL1128 PROTEIN"/>
    <property type="match status" value="1"/>
</dbReference>
<accession>A0A518D9K4</accession>
<evidence type="ECO:0000313" key="3">
    <source>
        <dbReference type="Proteomes" id="UP000317429"/>
    </source>
</evidence>